<name>A0A1M6H2W3_9FIRM</name>
<dbReference type="SUPFAM" id="SSF46934">
    <property type="entry name" value="UBA-like"/>
    <property type="match status" value="1"/>
</dbReference>
<dbReference type="CDD" id="cd14360">
    <property type="entry name" value="UBA_NAC_like_bac"/>
    <property type="match status" value="1"/>
</dbReference>
<dbReference type="Gene3D" id="1.10.8.10">
    <property type="entry name" value="DNA helicase RuvA subunit, C-terminal domain"/>
    <property type="match status" value="1"/>
</dbReference>
<dbReference type="OrthoDB" id="3183239at2"/>
<dbReference type="InterPro" id="IPR009060">
    <property type="entry name" value="UBA-like_sf"/>
</dbReference>
<keyword evidence="3" id="KW-0472">Membrane</keyword>
<dbReference type="AlphaFoldDB" id="A0A1M6H2W3"/>
<dbReference type="EMBL" id="FQZL01000012">
    <property type="protein sequence ID" value="SHJ16541.1"/>
    <property type="molecule type" value="Genomic_DNA"/>
</dbReference>
<protein>
    <recommendedName>
        <fullName evidence="6">DUF4342 domain-containing protein</fullName>
    </recommendedName>
</protein>
<evidence type="ECO:0000256" key="1">
    <source>
        <dbReference type="SAM" id="Coils"/>
    </source>
</evidence>
<keyword evidence="3" id="KW-1133">Transmembrane helix</keyword>
<reference evidence="4 5" key="1">
    <citation type="submission" date="2016-11" db="EMBL/GenBank/DDBJ databases">
        <authorList>
            <person name="Jaros S."/>
            <person name="Januszkiewicz K."/>
            <person name="Wedrychowicz H."/>
        </authorList>
    </citation>
    <scope>NUCLEOTIDE SEQUENCE [LARGE SCALE GENOMIC DNA]</scope>
    <source>
        <strain evidence="4 5">DSM 17477</strain>
    </source>
</reference>
<keyword evidence="5" id="KW-1185">Reference proteome</keyword>
<keyword evidence="3" id="KW-0812">Transmembrane</keyword>
<evidence type="ECO:0000313" key="5">
    <source>
        <dbReference type="Proteomes" id="UP000184052"/>
    </source>
</evidence>
<evidence type="ECO:0000256" key="2">
    <source>
        <dbReference type="SAM" id="MobiDB-lite"/>
    </source>
</evidence>
<feature type="compositionally biased region" description="Acidic residues" evidence="2">
    <location>
        <begin position="149"/>
        <end position="175"/>
    </location>
</feature>
<evidence type="ECO:0000256" key="3">
    <source>
        <dbReference type="SAM" id="Phobius"/>
    </source>
</evidence>
<evidence type="ECO:0000313" key="4">
    <source>
        <dbReference type="EMBL" id="SHJ16541.1"/>
    </source>
</evidence>
<sequence>MKVTLEMIDELRSRVNVTYEEAKEALENNEGDIVQAIIELEKQKKNYHGHRRQKREHINKDANRVLNKFLSTDFVLRKKDKVYLNLPFWIVALITLVTMPFSLVAIVLFLLLGYQMRIVTGKKTKFDINKNVDRMTKKFKETTDKIFEESEEMAEEESESDAEESSDGEDEITIE</sequence>
<dbReference type="RefSeq" id="WP_073049343.1">
    <property type="nucleotide sequence ID" value="NZ_FQZL01000012.1"/>
</dbReference>
<gene>
    <name evidence="4" type="ORF">SAMN02745751_01897</name>
</gene>
<dbReference type="Proteomes" id="UP000184052">
    <property type="component" value="Unassembled WGS sequence"/>
</dbReference>
<evidence type="ECO:0008006" key="6">
    <source>
        <dbReference type="Google" id="ProtNLM"/>
    </source>
</evidence>
<feature type="transmembrane region" description="Helical" evidence="3">
    <location>
        <begin position="86"/>
        <end position="114"/>
    </location>
</feature>
<accession>A0A1M6H2W3</accession>
<proteinExistence type="predicted"/>
<organism evidence="4 5">
    <name type="scientific">Dethiosulfatibacter aminovorans DSM 17477</name>
    <dbReference type="NCBI Taxonomy" id="1121476"/>
    <lineage>
        <taxon>Bacteria</taxon>
        <taxon>Bacillati</taxon>
        <taxon>Bacillota</taxon>
        <taxon>Tissierellia</taxon>
        <taxon>Dethiosulfatibacter</taxon>
    </lineage>
</organism>
<feature type="region of interest" description="Disordered" evidence="2">
    <location>
        <begin position="146"/>
        <end position="175"/>
    </location>
</feature>
<feature type="coiled-coil region" evidence="1">
    <location>
        <begin position="8"/>
        <end position="46"/>
    </location>
</feature>
<dbReference type="STRING" id="1121476.SAMN02745751_01897"/>
<keyword evidence="1" id="KW-0175">Coiled coil</keyword>